<reference evidence="1" key="1">
    <citation type="submission" date="2022-07" db="EMBL/GenBank/DDBJ databases">
        <title>Genome Sequence of Lecanicillium saksenae.</title>
        <authorList>
            <person name="Buettner E."/>
        </authorList>
    </citation>
    <scope>NUCLEOTIDE SEQUENCE</scope>
    <source>
        <strain evidence="1">VT-O1</strain>
    </source>
</reference>
<evidence type="ECO:0000313" key="2">
    <source>
        <dbReference type="Proteomes" id="UP001148737"/>
    </source>
</evidence>
<organism evidence="1 2">
    <name type="scientific">Lecanicillium saksenae</name>
    <dbReference type="NCBI Taxonomy" id="468837"/>
    <lineage>
        <taxon>Eukaryota</taxon>
        <taxon>Fungi</taxon>
        <taxon>Dikarya</taxon>
        <taxon>Ascomycota</taxon>
        <taxon>Pezizomycotina</taxon>
        <taxon>Sordariomycetes</taxon>
        <taxon>Hypocreomycetidae</taxon>
        <taxon>Hypocreales</taxon>
        <taxon>Cordycipitaceae</taxon>
        <taxon>Lecanicillium</taxon>
    </lineage>
</organism>
<comment type="caution">
    <text evidence="1">The sequence shown here is derived from an EMBL/GenBank/DDBJ whole genome shotgun (WGS) entry which is preliminary data.</text>
</comment>
<dbReference type="EMBL" id="JANAKD010001469">
    <property type="protein sequence ID" value="KAJ3479137.1"/>
    <property type="molecule type" value="Genomic_DNA"/>
</dbReference>
<proteinExistence type="predicted"/>
<keyword evidence="2" id="KW-1185">Reference proteome</keyword>
<accession>A0ACC1QM27</accession>
<sequence length="401" mass="44245">MAAIAEEQQRPGDADIAAYNNEKEKRAATVTIESDPKNGHKSDSGGFQEGIHYVIGVIIANITSLKNHIIFIGFSNTPRITTAFTGPAIKKLFYKQVNFRWAFGAFTIILIASCIPAIGLMMVMFHKARQAGILEKRPPSGRTFLQSIKFYIIEFNLIGIFVLIFALSFLLLPFSLNTYFNSYLQVVHRQDITTSSCILNTFILTTAFFTPVIGFLISYTSDFKWTAYTGVPIMLLGTALLIPFRSPNAPISMLVFTQFLIGLGSEIFSAYSTLAIMAPVTHQYITAVSAIGSLFGGVGASIGIAIAGAMWNNMIPDQLRQRLPEELKANATTIYGDMRIQMAFEDGTPGRDAVVGAYARLMVIVGAAFMRLCLLCVFSWKYINVRKIEEEQGKQTKGMIV</sequence>
<dbReference type="Proteomes" id="UP001148737">
    <property type="component" value="Unassembled WGS sequence"/>
</dbReference>
<gene>
    <name evidence="1" type="ORF">NLG97_g8398</name>
</gene>
<evidence type="ECO:0000313" key="1">
    <source>
        <dbReference type="EMBL" id="KAJ3479137.1"/>
    </source>
</evidence>
<protein>
    <submittedName>
        <fullName evidence="1">Uncharacterized protein</fullName>
    </submittedName>
</protein>
<name>A0ACC1QM27_9HYPO</name>